<keyword evidence="3" id="KW-1185">Reference proteome</keyword>
<reference evidence="2 3" key="1">
    <citation type="journal article" date="2021" name="BMC Genomics">
        <title>Datura genome reveals duplications of psychoactive alkaloid biosynthetic genes and high mutation rate following tissue culture.</title>
        <authorList>
            <person name="Rajewski A."/>
            <person name="Carter-House D."/>
            <person name="Stajich J."/>
            <person name="Litt A."/>
        </authorList>
    </citation>
    <scope>NUCLEOTIDE SEQUENCE [LARGE SCALE GENOMIC DNA]</scope>
    <source>
        <strain evidence="2">AR-01</strain>
    </source>
</reference>
<feature type="compositionally biased region" description="Acidic residues" evidence="1">
    <location>
        <begin position="144"/>
        <end position="155"/>
    </location>
</feature>
<organism evidence="2 3">
    <name type="scientific">Datura stramonium</name>
    <name type="common">Jimsonweed</name>
    <name type="synonym">Common thornapple</name>
    <dbReference type="NCBI Taxonomy" id="4076"/>
    <lineage>
        <taxon>Eukaryota</taxon>
        <taxon>Viridiplantae</taxon>
        <taxon>Streptophyta</taxon>
        <taxon>Embryophyta</taxon>
        <taxon>Tracheophyta</taxon>
        <taxon>Spermatophyta</taxon>
        <taxon>Magnoliopsida</taxon>
        <taxon>eudicotyledons</taxon>
        <taxon>Gunneridae</taxon>
        <taxon>Pentapetalae</taxon>
        <taxon>asterids</taxon>
        <taxon>lamiids</taxon>
        <taxon>Solanales</taxon>
        <taxon>Solanaceae</taxon>
        <taxon>Solanoideae</taxon>
        <taxon>Datureae</taxon>
        <taxon>Datura</taxon>
    </lineage>
</organism>
<dbReference type="Proteomes" id="UP000823775">
    <property type="component" value="Unassembled WGS sequence"/>
</dbReference>
<evidence type="ECO:0000313" key="2">
    <source>
        <dbReference type="EMBL" id="MCD9642874.1"/>
    </source>
</evidence>
<gene>
    <name evidence="2" type="ORF">HAX54_029916</name>
</gene>
<proteinExistence type="predicted"/>
<evidence type="ECO:0000313" key="3">
    <source>
        <dbReference type="Proteomes" id="UP000823775"/>
    </source>
</evidence>
<evidence type="ECO:0000256" key="1">
    <source>
        <dbReference type="SAM" id="MobiDB-lite"/>
    </source>
</evidence>
<feature type="region of interest" description="Disordered" evidence="1">
    <location>
        <begin position="125"/>
        <end position="169"/>
    </location>
</feature>
<feature type="compositionally biased region" description="Basic and acidic residues" evidence="1">
    <location>
        <begin position="134"/>
        <end position="143"/>
    </location>
</feature>
<protein>
    <submittedName>
        <fullName evidence="2">Uncharacterized protein</fullName>
    </submittedName>
</protein>
<name>A0ABS8V823_DATST</name>
<sequence length="169" mass="18536">MQRSKLEATIGHTAQLIARGKVTVARCTTRGASSLGATKRATRQQELHNARGYNMRVALSSQRYARSEETLSWLYKVCDAARGRHGETSGKDVTMFSTGNTLAPAGATRKDIGASMRVRVRPRYEEPLDDDVAAEDKMARVDSDIESSDKDEEDSEMGKAALAPIDDEE</sequence>
<dbReference type="EMBL" id="JACEIK010003734">
    <property type="protein sequence ID" value="MCD9642874.1"/>
    <property type="molecule type" value="Genomic_DNA"/>
</dbReference>
<accession>A0ABS8V823</accession>
<comment type="caution">
    <text evidence="2">The sequence shown here is derived from an EMBL/GenBank/DDBJ whole genome shotgun (WGS) entry which is preliminary data.</text>
</comment>